<dbReference type="SUPFAM" id="SSF53254">
    <property type="entry name" value="Phosphoglycerate mutase-like"/>
    <property type="match status" value="1"/>
</dbReference>
<feature type="active site" description="Proton donor/acceptor" evidence="1">
    <location>
        <position position="140"/>
    </location>
</feature>
<proteinExistence type="predicted"/>
<dbReference type="CDD" id="cd07067">
    <property type="entry name" value="HP_PGM_like"/>
    <property type="match status" value="1"/>
</dbReference>
<dbReference type="InterPro" id="IPR001345">
    <property type="entry name" value="PG/BPGM_mutase_AS"/>
</dbReference>
<keyword evidence="4" id="KW-1185">Reference proteome</keyword>
<dbReference type="InterPro" id="IPR050275">
    <property type="entry name" value="PGM_Phosphatase"/>
</dbReference>
<dbReference type="GO" id="GO:0016791">
    <property type="term" value="F:phosphatase activity"/>
    <property type="evidence" value="ECO:0007669"/>
    <property type="project" value="TreeGrafter"/>
</dbReference>
<evidence type="ECO:0000256" key="2">
    <source>
        <dbReference type="PIRSR" id="PIRSR613078-2"/>
    </source>
</evidence>
<dbReference type="PROSITE" id="PS00175">
    <property type="entry name" value="PG_MUTASE"/>
    <property type="match status" value="1"/>
</dbReference>
<dbReference type="AlphaFoldDB" id="A0A8B6X8T2"/>
<evidence type="ECO:0000256" key="3">
    <source>
        <dbReference type="SAM" id="MobiDB-lite"/>
    </source>
</evidence>
<accession>A0A8B6X8T2</accession>
<evidence type="ECO:0000313" key="5">
    <source>
        <dbReference type="RefSeq" id="WP_051377986.1"/>
    </source>
</evidence>
<reference evidence="5" key="2">
    <citation type="submission" date="2025-08" db="UniProtKB">
        <authorList>
            <consortium name="RefSeq"/>
        </authorList>
    </citation>
    <scope>IDENTIFICATION</scope>
</reference>
<dbReference type="OrthoDB" id="9783269at2"/>
<feature type="binding site" evidence="2">
    <location>
        <position position="116"/>
    </location>
    <ligand>
        <name>substrate</name>
    </ligand>
</feature>
<feature type="region of interest" description="Disordered" evidence="3">
    <location>
        <begin position="1"/>
        <end position="58"/>
    </location>
</feature>
<dbReference type="Gene3D" id="3.40.50.1240">
    <property type="entry name" value="Phosphoglycerate mutase-like"/>
    <property type="match status" value="1"/>
</dbReference>
<feature type="binding site" evidence="2">
    <location>
        <begin position="66"/>
        <end position="73"/>
    </location>
    <ligand>
        <name>substrate</name>
    </ligand>
</feature>
<dbReference type="GO" id="GO:0005829">
    <property type="term" value="C:cytosol"/>
    <property type="evidence" value="ECO:0007669"/>
    <property type="project" value="TreeGrafter"/>
</dbReference>
<dbReference type="RefSeq" id="WP_051377986.1">
    <property type="nucleotide sequence ID" value="NZ_AXWS01000007.1"/>
</dbReference>
<dbReference type="InterPro" id="IPR013078">
    <property type="entry name" value="His_Pase_superF_clade-1"/>
</dbReference>
<feature type="compositionally biased region" description="Polar residues" evidence="3">
    <location>
        <begin position="1"/>
        <end position="10"/>
    </location>
</feature>
<name>A0A8B6X8T2_9BURK</name>
<dbReference type="SMART" id="SM00855">
    <property type="entry name" value="PGAM"/>
    <property type="match status" value="1"/>
</dbReference>
<protein>
    <submittedName>
        <fullName evidence="5">Histidine phosphatase family protein</fullName>
    </submittedName>
</protein>
<dbReference type="Proteomes" id="UP000675920">
    <property type="component" value="Unplaced"/>
</dbReference>
<dbReference type="PANTHER" id="PTHR48100:SF44">
    <property type="entry name" value="PHOSPHATASE C1620.13-RELATED"/>
    <property type="match status" value="1"/>
</dbReference>
<evidence type="ECO:0000313" key="4">
    <source>
        <dbReference type="Proteomes" id="UP000675920"/>
    </source>
</evidence>
<dbReference type="Pfam" id="PF00300">
    <property type="entry name" value="His_Phos_1"/>
    <property type="match status" value="1"/>
</dbReference>
<dbReference type="InterPro" id="IPR029033">
    <property type="entry name" value="His_PPase_superfam"/>
</dbReference>
<dbReference type="PANTHER" id="PTHR48100">
    <property type="entry name" value="BROAD-SPECIFICITY PHOSPHATASE YOR283W-RELATED"/>
    <property type="match status" value="1"/>
</dbReference>
<evidence type="ECO:0000256" key="1">
    <source>
        <dbReference type="PIRSR" id="PIRSR613078-1"/>
    </source>
</evidence>
<organism evidence="4 5">
    <name type="scientific">Derxia gummosa DSM 723</name>
    <dbReference type="NCBI Taxonomy" id="1121388"/>
    <lineage>
        <taxon>Bacteria</taxon>
        <taxon>Pseudomonadati</taxon>
        <taxon>Pseudomonadota</taxon>
        <taxon>Betaproteobacteria</taxon>
        <taxon>Burkholderiales</taxon>
        <taxon>Alcaligenaceae</taxon>
        <taxon>Derxia</taxon>
    </lineage>
</organism>
<reference evidence="5" key="1">
    <citation type="journal article" date="2008" name="Biochem. J.">
        <title>The histidine phosphatase superfamily: structure and function.</title>
        <authorList>
            <person name="Rigden D.J."/>
        </authorList>
    </citation>
    <scope>NUCLEOTIDE SEQUENCE</scope>
</reference>
<feature type="active site" description="Tele-phosphohistidine intermediate" evidence="1">
    <location>
        <position position="67"/>
    </location>
</feature>
<sequence length="265" mass="28849">MTAGGTTQPLQDAARADADAATGNRPVAAQRGLPGDAPGTEGIPFARATGPREERRPRETEIVLVRHGETDWNRAHRIQGHADIELNELGRWQAEATARALADEQFDAIYSSDLKRAHATALAIAAGRATPVTVMPAFRERYFGSMEGEFIAEIPQRHPELYARWNSTDLLMLQPDDGETRRQFYDRIAGALATVAAAHAGGKVLVALHGGVLDCAYRLGAATGLDTPRKWRAMNASINRLLHGPEGFRIGSWGEIDHLTETLDE</sequence>